<dbReference type="InterPro" id="IPR056909">
    <property type="entry name" value="SU10_portal"/>
</dbReference>
<comment type="caution">
    <text evidence="1">The sequence shown here is derived from an EMBL/GenBank/DDBJ whole genome shotgun (WGS) entry which is preliminary data.</text>
</comment>
<gene>
    <name evidence="1" type="ORF">KEU06_15485</name>
</gene>
<organism evidence="1 2">
    <name type="scientific">Pseudaminobacter soli</name>
    <name type="common">ex Zhang et al. 2022</name>
    <dbReference type="NCBI Taxonomy" id="2831468"/>
    <lineage>
        <taxon>Bacteria</taxon>
        <taxon>Pseudomonadati</taxon>
        <taxon>Pseudomonadota</taxon>
        <taxon>Alphaproteobacteria</taxon>
        <taxon>Hyphomicrobiales</taxon>
        <taxon>Phyllobacteriaceae</taxon>
        <taxon>Pseudaminobacter</taxon>
    </lineage>
</organism>
<reference evidence="1" key="1">
    <citation type="submission" date="2021-04" db="EMBL/GenBank/DDBJ databases">
        <title>Pseudaminobacter soli sp. nov., isolated from paddy soil contaminated by heavy metals.</title>
        <authorList>
            <person name="Zhang K."/>
        </authorList>
    </citation>
    <scope>NUCLEOTIDE SEQUENCE</scope>
    <source>
        <strain evidence="1">19-2017</strain>
    </source>
</reference>
<keyword evidence="2" id="KW-1185">Reference proteome</keyword>
<dbReference type="Proteomes" id="UP000680348">
    <property type="component" value="Unassembled WGS sequence"/>
</dbReference>
<dbReference type="RefSeq" id="WP_188255583.1">
    <property type="nucleotide sequence ID" value="NZ_JABVCF010000008.1"/>
</dbReference>
<proteinExistence type="predicted"/>
<protein>
    <recommendedName>
        <fullName evidence="3">Phage portal protein</fullName>
    </recommendedName>
</protein>
<dbReference type="EMBL" id="JAGWCR010000008">
    <property type="protein sequence ID" value="MBS3650015.1"/>
    <property type="molecule type" value="Genomic_DNA"/>
</dbReference>
<sequence>MAKGIRLSESEIGALCQAEIARSIDYDRSEFRKDRVRAIEYMRGEVRDLPAEEGRSSVTSRDVSDTISFMMPGLMRVFFSGDNIVCYEPVGPEDEQTAEQATDYINFILNELDAYEVFWDVFQDALLHANGVVKHWWEPYERTSVSVFHNLTEGQLALLLSEPDIDVLEHQTRELVEQPQTPENPLGGGQLPMMPPMVVAVHDVKIKRTEKLGRVKICAVPPEEFLIDAKATSIRTSSFCGHRALNTRSSLIEEGYDPDLVAKLPAFGGTMSFDRVQVARREQIGSVYTSSGLDESMDIVETIECYIRCDYNGDGIAETLKVVMGGSGSSDVLDWEEWEEDYPFTDFVAERVPHRWLGNSIFNEVEDVQRVKTTLTRQLLDNLYASNIPDRVVNEDSIVNMDSVYDRQIGNVIRTTGDPNAAVTTSFVPFVAKEALTGLAYMDEVIEKRTGVSKNTMALDLNALQGQTATAVNAAQAGAYSKIELVARNFV</sequence>
<evidence type="ECO:0000313" key="1">
    <source>
        <dbReference type="EMBL" id="MBS3650015.1"/>
    </source>
</evidence>
<evidence type="ECO:0000313" key="2">
    <source>
        <dbReference type="Proteomes" id="UP000680348"/>
    </source>
</evidence>
<accession>A0A942I956</accession>
<name>A0A942I956_9HYPH</name>
<evidence type="ECO:0008006" key="3">
    <source>
        <dbReference type="Google" id="ProtNLM"/>
    </source>
</evidence>
<dbReference type="Pfam" id="PF23899">
    <property type="entry name" value="SU10_portal"/>
    <property type="match status" value="1"/>
</dbReference>
<dbReference type="AlphaFoldDB" id="A0A942I956"/>